<dbReference type="AlphaFoldDB" id="A0A1S2Y4Z9"/>
<evidence type="ECO:0000313" key="2">
    <source>
        <dbReference type="RefSeq" id="XP_004499479.1"/>
    </source>
</evidence>
<dbReference type="Proteomes" id="UP000087171">
    <property type="component" value="Chromosome Ca5"/>
</dbReference>
<gene>
    <name evidence="2" type="primary">LOC101491041</name>
</gene>
<reference evidence="2" key="2">
    <citation type="submission" date="2025-08" db="UniProtKB">
        <authorList>
            <consortium name="RefSeq"/>
        </authorList>
    </citation>
    <scope>IDENTIFICATION</scope>
    <source>
        <tissue evidence="2">Etiolated seedlings</tissue>
    </source>
</reference>
<name>A0A1S2Y4Z9_CICAR</name>
<dbReference type="RefSeq" id="XP_004499479.1">
    <property type="nucleotide sequence ID" value="XM_004499422.1"/>
</dbReference>
<evidence type="ECO:0000313" key="1">
    <source>
        <dbReference type="Proteomes" id="UP000087171"/>
    </source>
</evidence>
<dbReference type="PaxDb" id="3827-XP_004499479.1"/>
<accession>A0A1S2Y4Z9</accession>
<keyword evidence="1" id="KW-1185">Reference proteome</keyword>
<protein>
    <submittedName>
        <fullName evidence="2">Glycine-rich protein 23-like</fullName>
    </submittedName>
</protein>
<sequence>MVEKSGLDKKVLKSWVGVGICSGEHFGGGGERSGGGGESSSFGIFSGVSLRLGGERSGGGGERSGVGIFSGVSLGLGGGDENEIGVVIGCLPDDLFLFREVGQDGGVGVGAEEVLHI</sequence>
<proteinExistence type="predicted"/>
<reference evidence="1" key="1">
    <citation type="journal article" date="2013" name="Nat. Biotechnol.">
        <title>Draft genome sequence of chickpea (Cicer arietinum) provides a resource for trait improvement.</title>
        <authorList>
            <person name="Varshney R.K."/>
            <person name="Song C."/>
            <person name="Saxena R.K."/>
            <person name="Azam S."/>
            <person name="Yu S."/>
            <person name="Sharpe A.G."/>
            <person name="Cannon S."/>
            <person name="Baek J."/>
            <person name="Rosen B.D."/>
            <person name="Tar'an B."/>
            <person name="Millan T."/>
            <person name="Zhang X."/>
            <person name="Ramsay L.D."/>
            <person name="Iwata A."/>
            <person name="Wang Y."/>
            <person name="Nelson W."/>
            <person name="Farmer A.D."/>
            <person name="Gaur P.M."/>
            <person name="Soderlund C."/>
            <person name="Penmetsa R.V."/>
            <person name="Xu C."/>
            <person name="Bharti A.K."/>
            <person name="He W."/>
            <person name="Winter P."/>
            <person name="Zhao S."/>
            <person name="Hane J.K."/>
            <person name="Carrasquilla-Garcia N."/>
            <person name="Condie J.A."/>
            <person name="Upadhyaya H.D."/>
            <person name="Luo M.C."/>
            <person name="Thudi M."/>
            <person name="Gowda C.L."/>
            <person name="Singh N.P."/>
            <person name="Lichtenzveig J."/>
            <person name="Gali K.K."/>
            <person name="Rubio J."/>
            <person name="Nadarajan N."/>
            <person name="Dolezel J."/>
            <person name="Bansal K.C."/>
            <person name="Xu X."/>
            <person name="Edwards D."/>
            <person name="Zhang G."/>
            <person name="Kahl G."/>
            <person name="Gil J."/>
            <person name="Singh K.B."/>
            <person name="Datta S.K."/>
            <person name="Jackson S.A."/>
            <person name="Wang J."/>
            <person name="Cook D.R."/>
        </authorList>
    </citation>
    <scope>NUCLEOTIDE SEQUENCE [LARGE SCALE GENOMIC DNA]</scope>
    <source>
        <strain evidence="1">cv. CDC Frontier</strain>
    </source>
</reference>
<organism evidence="1 2">
    <name type="scientific">Cicer arietinum</name>
    <name type="common">Chickpea</name>
    <name type="synonym">Garbanzo</name>
    <dbReference type="NCBI Taxonomy" id="3827"/>
    <lineage>
        <taxon>Eukaryota</taxon>
        <taxon>Viridiplantae</taxon>
        <taxon>Streptophyta</taxon>
        <taxon>Embryophyta</taxon>
        <taxon>Tracheophyta</taxon>
        <taxon>Spermatophyta</taxon>
        <taxon>Magnoliopsida</taxon>
        <taxon>eudicotyledons</taxon>
        <taxon>Gunneridae</taxon>
        <taxon>Pentapetalae</taxon>
        <taxon>rosids</taxon>
        <taxon>fabids</taxon>
        <taxon>Fabales</taxon>
        <taxon>Fabaceae</taxon>
        <taxon>Papilionoideae</taxon>
        <taxon>50 kb inversion clade</taxon>
        <taxon>NPAAA clade</taxon>
        <taxon>Hologalegina</taxon>
        <taxon>IRL clade</taxon>
        <taxon>Cicereae</taxon>
        <taxon>Cicer</taxon>
    </lineage>
</organism>